<proteinExistence type="predicted"/>
<name>A0ABR4C555_9HELO</name>
<feature type="region of interest" description="Disordered" evidence="1">
    <location>
        <begin position="76"/>
        <end position="199"/>
    </location>
</feature>
<accession>A0ABR4C555</accession>
<gene>
    <name evidence="2" type="ORF">VTL71DRAFT_3763</name>
</gene>
<evidence type="ECO:0000313" key="3">
    <source>
        <dbReference type="Proteomes" id="UP001595075"/>
    </source>
</evidence>
<organism evidence="2 3">
    <name type="scientific">Oculimacula yallundae</name>
    <dbReference type="NCBI Taxonomy" id="86028"/>
    <lineage>
        <taxon>Eukaryota</taxon>
        <taxon>Fungi</taxon>
        <taxon>Dikarya</taxon>
        <taxon>Ascomycota</taxon>
        <taxon>Pezizomycotina</taxon>
        <taxon>Leotiomycetes</taxon>
        <taxon>Helotiales</taxon>
        <taxon>Ploettnerulaceae</taxon>
        <taxon>Oculimacula</taxon>
    </lineage>
</organism>
<evidence type="ECO:0000313" key="2">
    <source>
        <dbReference type="EMBL" id="KAL2064626.1"/>
    </source>
</evidence>
<dbReference type="Proteomes" id="UP001595075">
    <property type="component" value="Unassembled WGS sequence"/>
</dbReference>
<reference evidence="2 3" key="1">
    <citation type="journal article" date="2024" name="Commun. Biol.">
        <title>Comparative genomic analysis of thermophilic fungi reveals convergent evolutionary adaptations and gene losses.</title>
        <authorList>
            <person name="Steindorff A.S."/>
            <person name="Aguilar-Pontes M.V."/>
            <person name="Robinson A.J."/>
            <person name="Andreopoulos B."/>
            <person name="LaButti K."/>
            <person name="Kuo A."/>
            <person name="Mondo S."/>
            <person name="Riley R."/>
            <person name="Otillar R."/>
            <person name="Haridas S."/>
            <person name="Lipzen A."/>
            <person name="Grimwood J."/>
            <person name="Schmutz J."/>
            <person name="Clum A."/>
            <person name="Reid I.D."/>
            <person name="Moisan M.C."/>
            <person name="Butler G."/>
            <person name="Nguyen T.T.M."/>
            <person name="Dewar K."/>
            <person name="Conant G."/>
            <person name="Drula E."/>
            <person name="Henrissat B."/>
            <person name="Hansel C."/>
            <person name="Singer S."/>
            <person name="Hutchinson M.I."/>
            <person name="de Vries R.P."/>
            <person name="Natvig D.O."/>
            <person name="Powell A.J."/>
            <person name="Tsang A."/>
            <person name="Grigoriev I.V."/>
        </authorList>
    </citation>
    <scope>NUCLEOTIDE SEQUENCE [LARGE SCALE GENOMIC DNA]</scope>
    <source>
        <strain evidence="2 3">CBS 494.80</strain>
    </source>
</reference>
<feature type="compositionally biased region" description="Basic and acidic residues" evidence="1">
    <location>
        <begin position="84"/>
        <end position="113"/>
    </location>
</feature>
<feature type="compositionally biased region" description="Acidic residues" evidence="1">
    <location>
        <begin position="161"/>
        <end position="183"/>
    </location>
</feature>
<sequence length="199" mass="21901">MCWETSTLFACGCSELTDVRFCEHSIFPWTHNVAHPRGLPMNPTVRIERSAEYCRDCIKERVVGVVALGVGASGSGSGWGPGEYEGKGKGRGKGEESDEFKEYSKDPLGDKMKEMRRRAKILRGELDAQGGAGIGGTGAPRVFGQPSAAGAPIRETLEDVRENEEDEDEDDDDENEYDDEEDTEAHLEVEPPMLDEMVE</sequence>
<dbReference type="EMBL" id="JAZHXI010000013">
    <property type="protein sequence ID" value="KAL2064626.1"/>
    <property type="molecule type" value="Genomic_DNA"/>
</dbReference>
<evidence type="ECO:0000256" key="1">
    <source>
        <dbReference type="SAM" id="MobiDB-lite"/>
    </source>
</evidence>
<protein>
    <submittedName>
        <fullName evidence="2">Uncharacterized protein</fullName>
    </submittedName>
</protein>
<comment type="caution">
    <text evidence="2">The sequence shown here is derived from an EMBL/GenBank/DDBJ whole genome shotgun (WGS) entry which is preliminary data.</text>
</comment>
<keyword evidence="3" id="KW-1185">Reference proteome</keyword>